<proteinExistence type="predicted"/>
<evidence type="ECO:0000313" key="8">
    <source>
        <dbReference type="Proteomes" id="UP000219271"/>
    </source>
</evidence>
<evidence type="ECO:0000256" key="1">
    <source>
        <dbReference type="ARBA" id="ARBA00022670"/>
    </source>
</evidence>
<protein>
    <submittedName>
        <fullName evidence="7">DNA repair protein RadC</fullName>
    </submittedName>
</protein>
<dbReference type="Gene3D" id="3.40.140.10">
    <property type="entry name" value="Cytidine Deaminase, domain 2"/>
    <property type="match status" value="1"/>
</dbReference>
<dbReference type="PANTHER" id="PTHR30471:SF3">
    <property type="entry name" value="UPF0758 PROTEIN YEES-RELATED"/>
    <property type="match status" value="1"/>
</dbReference>
<dbReference type="OrthoDB" id="9804482at2"/>
<dbReference type="SUPFAM" id="SSF102712">
    <property type="entry name" value="JAB1/MPN domain"/>
    <property type="match status" value="1"/>
</dbReference>
<gene>
    <name evidence="7" type="ORF">SAMN06273570_5011</name>
</gene>
<keyword evidence="2" id="KW-0479">Metal-binding</keyword>
<keyword evidence="1" id="KW-0645">Protease</keyword>
<evidence type="ECO:0000313" key="7">
    <source>
        <dbReference type="EMBL" id="SOD61184.1"/>
    </source>
</evidence>
<evidence type="ECO:0000256" key="4">
    <source>
        <dbReference type="ARBA" id="ARBA00022833"/>
    </source>
</evidence>
<dbReference type="PANTHER" id="PTHR30471">
    <property type="entry name" value="DNA REPAIR PROTEIN RADC"/>
    <property type="match status" value="1"/>
</dbReference>
<accession>A0A286DRK4</accession>
<evidence type="ECO:0000256" key="2">
    <source>
        <dbReference type="ARBA" id="ARBA00022723"/>
    </source>
</evidence>
<dbReference type="InterPro" id="IPR025657">
    <property type="entry name" value="RadC_JAB"/>
</dbReference>
<feature type="domain" description="MPN" evidence="6">
    <location>
        <begin position="24"/>
        <end position="146"/>
    </location>
</feature>
<dbReference type="PROSITE" id="PS50249">
    <property type="entry name" value="MPN"/>
    <property type="match status" value="1"/>
</dbReference>
<evidence type="ECO:0000256" key="5">
    <source>
        <dbReference type="ARBA" id="ARBA00023049"/>
    </source>
</evidence>
<dbReference type="CDD" id="cd08071">
    <property type="entry name" value="MPN_DUF2466"/>
    <property type="match status" value="1"/>
</dbReference>
<dbReference type="RefSeq" id="WP_097098427.1">
    <property type="nucleotide sequence ID" value="NZ_OCMY01000003.1"/>
</dbReference>
<dbReference type="Proteomes" id="UP000219271">
    <property type="component" value="Unassembled WGS sequence"/>
</dbReference>
<evidence type="ECO:0000259" key="6">
    <source>
        <dbReference type="PROSITE" id="PS50249"/>
    </source>
</evidence>
<dbReference type="GO" id="GO:0006508">
    <property type="term" value="P:proteolysis"/>
    <property type="evidence" value="ECO:0007669"/>
    <property type="project" value="UniProtKB-KW"/>
</dbReference>
<dbReference type="EMBL" id="OCMY01000003">
    <property type="protein sequence ID" value="SOD61184.1"/>
    <property type="molecule type" value="Genomic_DNA"/>
</dbReference>
<dbReference type="GO" id="GO:0046872">
    <property type="term" value="F:metal ion binding"/>
    <property type="evidence" value="ECO:0007669"/>
    <property type="project" value="UniProtKB-KW"/>
</dbReference>
<dbReference type="Pfam" id="PF04002">
    <property type="entry name" value="RadC"/>
    <property type="match status" value="1"/>
</dbReference>
<reference evidence="8" key="1">
    <citation type="submission" date="2017-09" db="EMBL/GenBank/DDBJ databases">
        <authorList>
            <person name="Varghese N."/>
            <person name="Submissions S."/>
        </authorList>
    </citation>
    <scope>NUCLEOTIDE SEQUENCE [LARGE SCALE GENOMIC DNA]</scope>
    <source>
        <strain evidence="8">JKS000234</strain>
    </source>
</reference>
<organism evidence="7 8">
    <name type="scientific">Candidatus Pantoea floridensis</name>
    <dbReference type="NCBI Taxonomy" id="1938870"/>
    <lineage>
        <taxon>Bacteria</taxon>
        <taxon>Pseudomonadati</taxon>
        <taxon>Pseudomonadota</taxon>
        <taxon>Gammaproteobacteria</taxon>
        <taxon>Enterobacterales</taxon>
        <taxon>Erwiniaceae</taxon>
        <taxon>Pantoea</taxon>
    </lineage>
</organism>
<dbReference type="InterPro" id="IPR001405">
    <property type="entry name" value="UPF0758"/>
</dbReference>
<name>A0A286DRK4_9GAMM</name>
<dbReference type="InterPro" id="IPR037518">
    <property type="entry name" value="MPN"/>
</dbReference>
<dbReference type="NCBIfam" id="TIGR00608">
    <property type="entry name" value="radc"/>
    <property type="match status" value="1"/>
</dbReference>
<dbReference type="GO" id="GO:0008237">
    <property type="term" value="F:metallopeptidase activity"/>
    <property type="evidence" value="ECO:0007669"/>
    <property type="project" value="UniProtKB-KW"/>
</dbReference>
<keyword evidence="8" id="KW-1185">Reference proteome</keyword>
<sequence length="150" mass="16409">MASAAQVLAEAMRAIDVRYPTGTIFESSEVSGEFFRAKLAGRDREVFAVAFLNNQNQLIAYEEIFAGSVNSVEVHPREIVRAAMRLNAAAVILSHNHPSFTPKPSKADNTITVRIKDALQLVEVRLLDHIIVAGNETTSLAQLGHINNRG</sequence>
<dbReference type="AlphaFoldDB" id="A0A286DRK4"/>
<keyword evidence="4" id="KW-0862">Zinc</keyword>
<keyword evidence="3" id="KW-0378">Hydrolase</keyword>
<evidence type="ECO:0000256" key="3">
    <source>
        <dbReference type="ARBA" id="ARBA00022801"/>
    </source>
</evidence>
<keyword evidence="5" id="KW-0482">Metalloprotease</keyword>